<dbReference type="NCBIfam" id="TIGR00177">
    <property type="entry name" value="molyb_syn"/>
    <property type="match status" value="1"/>
</dbReference>
<dbReference type="SUPFAM" id="SSF63882">
    <property type="entry name" value="MoeA N-terminal region -like"/>
    <property type="match status" value="1"/>
</dbReference>
<accession>A0ABY4RP66</accession>
<dbReference type="SUPFAM" id="SSF63867">
    <property type="entry name" value="MoeA C-terminal domain-like"/>
    <property type="match status" value="1"/>
</dbReference>
<dbReference type="Proteomes" id="UP001057134">
    <property type="component" value="Chromosome"/>
</dbReference>
<evidence type="ECO:0000256" key="9">
    <source>
        <dbReference type="RuleBase" id="RU365090"/>
    </source>
</evidence>
<dbReference type="SMART" id="SM00852">
    <property type="entry name" value="MoCF_biosynth"/>
    <property type="match status" value="1"/>
</dbReference>
<dbReference type="Gene3D" id="2.40.340.10">
    <property type="entry name" value="MoeA, C-terminal, domain IV"/>
    <property type="match status" value="1"/>
</dbReference>
<dbReference type="CDD" id="cd00887">
    <property type="entry name" value="MoeA"/>
    <property type="match status" value="1"/>
</dbReference>
<evidence type="ECO:0000259" key="10">
    <source>
        <dbReference type="SMART" id="SM00852"/>
    </source>
</evidence>
<keyword evidence="9" id="KW-0460">Magnesium</keyword>
<evidence type="ECO:0000256" key="2">
    <source>
        <dbReference type="ARBA" id="ARBA00005046"/>
    </source>
</evidence>
<dbReference type="Pfam" id="PF00994">
    <property type="entry name" value="MoCF_biosynth"/>
    <property type="match status" value="1"/>
</dbReference>
<evidence type="ECO:0000256" key="7">
    <source>
        <dbReference type="ARBA" id="ARBA00023150"/>
    </source>
</evidence>
<dbReference type="PANTHER" id="PTHR10192">
    <property type="entry name" value="MOLYBDOPTERIN BIOSYNTHESIS PROTEIN"/>
    <property type="match status" value="1"/>
</dbReference>
<evidence type="ECO:0000256" key="6">
    <source>
        <dbReference type="ARBA" id="ARBA00022505"/>
    </source>
</evidence>
<reference evidence="11" key="2">
    <citation type="journal article" date="2021" name="J Anim Sci Technol">
        <title>Complete genome sequence of Paenibacillus konkukensis sp. nov. SK3146 as a potential probiotic strain.</title>
        <authorList>
            <person name="Jung H.I."/>
            <person name="Park S."/>
            <person name="Niu K.M."/>
            <person name="Lee S.W."/>
            <person name="Kothari D."/>
            <person name="Yi K.J."/>
            <person name="Kim S.K."/>
        </authorList>
    </citation>
    <scope>NUCLEOTIDE SEQUENCE</scope>
    <source>
        <strain evidence="11">SK3146</strain>
    </source>
</reference>
<organism evidence="11 12">
    <name type="scientific">Paenibacillus konkukensis</name>
    <dbReference type="NCBI Taxonomy" id="2020716"/>
    <lineage>
        <taxon>Bacteria</taxon>
        <taxon>Bacillati</taxon>
        <taxon>Bacillota</taxon>
        <taxon>Bacilli</taxon>
        <taxon>Bacillales</taxon>
        <taxon>Paenibacillaceae</taxon>
        <taxon>Paenibacillus</taxon>
    </lineage>
</organism>
<dbReference type="InterPro" id="IPR036688">
    <property type="entry name" value="MoeA_C_domain_IV_sf"/>
</dbReference>
<dbReference type="InterPro" id="IPR001453">
    <property type="entry name" value="MoaB/Mog_dom"/>
</dbReference>
<dbReference type="PANTHER" id="PTHR10192:SF5">
    <property type="entry name" value="GEPHYRIN"/>
    <property type="match status" value="1"/>
</dbReference>
<dbReference type="EMBL" id="CP027059">
    <property type="protein sequence ID" value="UQZ83621.1"/>
    <property type="molecule type" value="Genomic_DNA"/>
</dbReference>
<evidence type="ECO:0000256" key="4">
    <source>
        <dbReference type="ARBA" id="ARBA00013269"/>
    </source>
</evidence>
<comment type="function">
    <text evidence="1 9">Catalyzes the insertion of molybdate into adenylated molybdopterin with the concomitant release of AMP.</text>
</comment>
<dbReference type="EC" id="2.10.1.1" evidence="4 9"/>
<dbReference type="RefSeq" id="WP_249865623.1">
    <property type="nucleotide sequence ID" value="NZ_CP027059.1"/>
</dbReference>
<dbReference type="InterPro" id="IPR005110">
    <property type="entry name" value="MoeA_linker/N"/>
</dbReference>
<dbReference type="Pfam" id="PF03453">
    <property type="entry name" value="MoeA_N"/>
    <property type="match status" value="1"/>
</dbReference>
<dbReference type="InterPro" id="IPR005111">
    <property type="entry name" value="MoeA_C_domain_IV"/>
</dbReference>
<keyword evidence="9" id="KW-0479">Metal-binding</keyword>
<gene>
    <name evidence="11" type="primary">moeA_2</name>
    <name evidence="11" type="ORF">SK3146_02808</name>
</gene>
<dbReference type="InterPro" id="IPR036425">
    <property type="entry name" value="MoaB/Mog-like_dom_sf"/>
</dbReference>
<dbReference type="Pfam" id="PF03454">
    <property type="entry name" value="MoeA_C"/>
    <property type="match status" value="1"/>
</dbReference>
<keyword evidence="12" id="KW-1185">Reference proteome</keyword>
<dbReference type="SUPFAM" id="SSF53218">
    <property type="entry name" value="Molybdenum cofactor biosynthesis proteins"/>
    <property type="match status" value="1"/>
</dbReference>
<evidence type="ECO:0000256" key="5">
    <source>
        <dbReference type="ARBA" id="ARBA00021108"/>
    </source>
</evidence>
<dbReference type="InterPro" id="IPR038987">
    <property type="entry name" value="MoeA-like"/>
</dbReference>
<dbReference type="Gene3D" id="3.40.980.10">
    <property type="entry name" value="MoaB/Mog-like domain"/>
    <property type="match status" value="1"/>
</dbReference>
<dbReference type="InterPro" id="IPR036135">
    <property type="entry name" value="MoeA_linker/N_sf"/>
</dbReference>
<comment type="similarity">
    <text evidence="3 9">Belongs to the MoeA family.</text>
</comment>
<reference evidence="11" key="1">
    <citation type="submission" date="2018-02" db="EMBL/GenBank/DDBJ databases">
        <authorList>
            <person name="Kim S.-K."/>
            <person name="Jung H.-I."/>
            <person name="Lee S.-W."/>
        </authorList>
    </citation>
    <scope>NUCLEOTIDE SEQUENCE</scope>
    <source>
        <strain evidence="11">SK3146</strain>
    </source>
</reference>
<name>A0ABY4RP66_9BACL</name>
<evidence type="ECO:0000313" key="12">
    <source>
        <dbReference type="Proteomes" id="UP001057134"/>
    </source>
</evidence>
<dbReference type="GO" id="GO:0061599">
    <property type="term" value="F:molybdopterin molybdotransferase activity"/>
    <property type="evidence" value="ECO:0007669"/>
    <property type="project" value="UniProtKB-EC"/>
</dbReference>
<dbReference type="Gene3D" id="3.90.105.10">
    <property type="entry name" value="Molybdopterin biosynthesis moea protein, domain 2"/>
    <property type="match status" value="1"/>
</dbReference>
<evidence type="ECO:0000313" key="11">
    <source>
        <dbReference type="EMBL" id="UQZ83621.1"/>
    </source>
</evidence>
<dbReference type="NCBIfam" id="NF045515">
    <property type="entry name" value="Glp_gephyrin"/>
    <property type="match status" value="1"/>
</dbReference>
<keyword evidence="6 9" id="KW-0500">Molybdenum</keyword>
<comment type="catalytic activity">
    <reaction evidence="8">
        <text>adenylyl-molybdopterin + molybdate = Mo-molybdopterin + AMP + H(+)</text>
        <dbReference type="Rhea" id="RHEA:35047"/>
        <dbReference type="ChEBI" id="CHEBI:15378"/>
        <dbReference type="ChEBI" id="CHEBI:36264"/>
        <dbReference type="ChEBI" id="CHEBI:62727"/>
        <dbReference type="ChEBI" id="CHEBI:71302"/>
        <dbReference type="ChEBI" id="CHEBI:456215"/>
        <dbReference type="EC" id="2.10.1.1"/>
    </reaction>
</comment>
<protein>
    <recommendedName>
        <fullName evidence="5 9">Molybdopterin molybdenumtransferase</fullName>
        <ecNumber evidence="4 9">2.10.1.1</ecNumber>
    </recommendedName>
</protein>
<keyword evidence="7 9" id="KW-0501">Molybdenum cofactor biosynthesis</keyword>
<evidence type="ECO:0000256" key="1">
    <source>
        <dbReference type="ARBA" id="ARBA00002901"/>
    </source>
</evidence>
<feature type="domain" description="MoaB/Mog" evidence="10">
    <location>
        <begin position="190"/>
        <end position="328"/>
    </location>
</feature>
<proteinExistence type="inferred from homology"/>
<dbReference type="Gene3D" id="2.170.190.11">
    <property type="entry name" value="Molybdopterin biosynthesis moea protein, domain 3"/>
    <property type="match status" value="1"/>
</dbReference>
<sequence>MSRFRFQRTTIQVEEAQRAILEHIRLQRTEWVDLEDSFGRRLAAPVAADHPVPHFRRSGVDGYAVRCADTAAASPERPAVLEVVECVTSGTLPLRRVGPGQAARIMTGAVVPEGADAVVMLEMTAPAEREGAVCIRRRMADGDNITAIGQETPCGDILLMPGRIIEAGEAAILAAFGYARVPVYCKPRVAICSTGSELLAVGSPLEPGKIRNSNGYMLAAQVRAAGGEPVIMPALPDEPELVEKELLALMDRFDCVVTSGGVSVGDKDVMASVFERWEGRLLFNKVAMRPGSPTSAGVWQGKLLFALSGNPGACFVGFELFARPFLRGLLGHPSPLPKEAKASLVADYSKGSAYPRYVRGKLETTDDGKLQAKPAGADKSSIMVSIKDAECLILIPAGGRGAAAGQLVCVLLLQETK</sequence>
<comment type="pathway">
    <text evidence="2 9">Cofactor biosynthesis; molybdopterin biosynthesis.</text>
</comment>
<comment type="cofactor">
    <cofactor evidence="9">
        <name>Mg(2+)</name>
        <dbReference type="ChEBI" id="CHEBI:18420"/>
    </cofactor>
</comment>
<evidence type="ECO:0000256" key="3">
    <source>
        <dbReference type="ARBA" id="ARBA00010763"/>
    </source>
</evidence>
<keyword evidence="9 11" id="KW-0808">Transferase</keyword>
<evidence type="ECO:0000256" key="8">
    <source>
        <dbReference type="ARBA" id="ARBA00047317"/>
    </source>
</evidence>